<dbReference type="RefSeq" id="WP_238277316.1">
    <property type="nucleotide sequence ID" value="NZ_BPQR01000056.1"/>
</dbReference>
<accession>A0ABQ4SZH2</accession>
<organism evidence="1 2">
    <name type="scientific">Methylobacterium jeotgali</name>
    <dbReference type="NCBI Taxonomy" id="381630"/>
    <lineage>
        <taxon>Bacteria</taxon>
        <taxon>Pseudomonadati</taxon>
        <taxon>Pseudomonadota</taxon>
        <taxon>Alphaproteobacteria</taxon>
        <taxon>Hyphomicrobiales</taxon>
        <taxon>Methylobacteriaceae</taxon>
        <taxon>Methylobacterium</taxon>
    </lineage>
</organism>
<reference evidence="1" key="1">
    <citation type="journal article" date="2021" name="Front. Microbiol.">
        <title>Comprehensive Comparative Genomics and Phenotyping of Methylobacterium Species.</title>
        <authorList>
            <person name="Alessa O."/>
            <person name="Ogura Y."/>
            <person name="Fujitani Y."/>
            <person name="Takami H."/>
            <person name="Hayashi T."/>
            <person name="Sahin N."/>
            <person name="Tani A."/>
        </authorList>
    </citation>
    <scope>NUCLEOTIDE SEQUENCE</scope>
    <source>
        <strain evidence="1">LMG 23639</strain>
    </source>
</reference>
<name>A0ABQ4SZH2_9HYPH</name>
<proteinExistence type="predicted"/>
<keyword evidence="2" id="KW-1185">Reference proteome</keyword>
<evidence type="ECO:0000313" key="2">
    <source>
        <dbReference type="Proteomes" id="UP001055102"/>
    </source>
</evidence>
<reference evidence="1" key="2">
    <citation type="submission" date="2021-08" db="EMBL/GenBank/DDBJ databases">
        <authorList>
            <person name="Tani A."/>
            <person name="Ola A."/>
            <person name="Ogura Y."/>
            <person name="Katsura K."/>
            <person name="Hayashi T."/>
        </authorList>
    </citation>
    <scope>NUCLEOTIDE SEQUENCE</scope>
    <source>
        <strain evidence="1">LMG 23639</strain>
    </source>
</reference>
<protein>
    <recommendedName>
        <fullName evidence="3">SapC family protein</fullName>
    </recommendedName>
</protein>
<gene>
    <name evidence="1" type="ORF">AOPFMNJM_3247</name>
</gene>
<sequence length="269" mass="28380">MTLPRVALSPARLRNLHWTFATSFGFARSRLTVPLIHTEVLRVARDFPVALERDEDGAWQPVAYLGDAAGTANRFVAEDGSWTAAYVPFWLRVYPFVREGNSFSVALDPAFVGIGGEYPFEAEASDGSRLSGPAENVAAQLGRAEAARARLEAAGAALVEGGIARPRAEDGASSAIRTPAGLAFVAAGAPAEVMGPRIGAWLARDVKIVELAVAAAFSSAHMPRAAPAAVTLDPAPRPAGKPKPVAPLYVPNPVATDLDWLDTDEKVVF</sequence>
<dbReference type="InterPro" id="IPR010836">
    <property type="entry name" value="SapC"/>
</dbReference>
<evidence type="ECO:0000313" key="1">
    <source>
        <dbReference type="EMBL" id="GJE07915.1"/>
    </source>
</evidence>
<evidence type="ECO:0008006" key="3">
    <source>
        <dbReference type="Google" id="ProtNLM"/>
    </source>
</evidence>
<dbReference type="EMBL" id="BPQR01000056">
    <property type="protein sequence ID" value="GJE07915.1"/>
    <property type="molecule type" value="Genomic_DNA"/>
</dbReference>
<comment type="caution">
    <text evidence="1">The sequence shown here is derived from an EMBL/GenBank/DDBJ whole genome shotgun (WGS) entry which is preliminary data.</text>
</comment>
<dbReference type="Pfam" id="PF07277">
    <property type="entry name" value="SapC"/>
    <property type="match status" value="1"/>
</dbReference>
<dbReference type="Proteomes" id="UP001055102">
    <property type="component" value="Unassembled WGS sequence"/>
</dbReference>